<dbReference type="SUPFAM" id="SSF144232">
    <property type="entry name" value="HIT/MYND zinc finger-like"/>
    <property type="match status" value="1"/>
</dbReference>
<evidence type="ECO:0000256" key="1">
    <source>
        <dbReference type="ARBA" id="ARBA00012513"/>
    </source>
</evidence>
<evidence type="ECO:0000256" key="15">
    <source>
        <dbReference type="SAM" id="MobiDB-lite"/>
    </source>
</evidence>
<feature type="domain" description="MYND-type" evidence="17">
    <location>
        <begin position="7"/>
        <end position="43"/>
    </location>
</feature>
<evidence type="ECO:0000256" key="2">
    <source>
        <dbReference type="ARBA" id="ARBA00022527"/>
    </source>
</evidence>
<dbReference type="SUPFAM" id="SSF56112">
    <property type="entry name" value="Protein kinase-like (PK-like)"/>
    <property type="match status" value="1"/>
</dbReference>
<keyword evidence="3" id="KW-0808">Transferase</keyword>
<keyword evidence="8" id="KW-0862">Zinc</keyword>
<dbReference type="InterPro" id="IPR050236">
    <property type="entry name" value="Ser_Thr_kinase_AGC"/>
</dbReference>
<dbReference type="GO" id="GO:0005524">
    <property type="term" value="F:ATP binding"/>
    <property type="evidence" value="ECO:0007669"/>
    <property type="project" value="UniProtKB-UniRule"/>
</dbReference>
<dbReference type="Gene3D" id="6.10.140.2220">
    <property type="match status" value="1"/>
</dbReference>
<keyword evidence="9 13" id="KW-0067">ATP-binding</keyword>
<keyword evidence="2 14" id="KW-0723">Serine/threonine-protein kinase</keyword>
<accession>A0AAD1UCF1</accession>
<dbReference type="Pfam" id="PF01753">
    <property type="entry name" value="zf-MYND"/>
    <property type="match status" value="1"/>
</dbReference>
<dbReference type="PROSITE" id="PS00108">
    <property type="entry name" value="PROTEIN_KINASE_ST"/>
    <property type="match status" value="1"/>
</dbReference>
<keyword evidence="7" id="KW-0418">Kinase</keyword>
<evidence type="ECO:0000313" key="19">
    <source>
        <dbReference type="Proteomes" id="UP001295684"/>
    </source>
</evidence>
<organism evidence="18 19">
    <name type="scientific">Euplotes crassus</name>
    <dbReference type="NCBI Taxonomy" id="5936"/>
    <lineage>
        <taxon>Eukaryota</taxon>
        <taxon>Sar</taxon>
        <taxon>Alveolata</taxon>
        <taxon>Ciliophora</taxon>
        <taxon>Intramacronucleata</taxon>
        <taxon>Spirotrichea</taxon>
        <taxon>Hypotrichia</taxon>
        <taxon>Euplotida</taxon>
        <taxon>Euplotidae</taxon>
        <taxon>Moneuplotes</taxon>
    </lineage>
</organism>
<evidence type="ECO:0000256" key="10">
    <source>
        <dbReference type="ARBA" id="ARBA00047899"/>
    </source>
</evidence>
<keyword evidence="5 13" id="KW-0547">Nucleotide-binding</keyword>
<dbReference type="InterPro" id="IPR000719">
    <property type="entry name" value="Prot_kinase_dom"/>
</dbReference>
<evidence type="ECO:0000256" key="8">
    <source>
        <dbReference type="ARBA" id="ARBA00022833"/>
    </source>
</evidence>
<evidence type="ECO:0000256" key="4">
    <source>
        <dbReference type="ARBA" id="ARBA00022723"/>
    </source>
</evidence>
<feature type="compositionally biased region" description="Basic and acidic residues" evidence="15">
    <location>
        <begin position="452"/>
        <end position="464"/>
    </location>
</feature>
<dbReference type="GO" id="GO:0035556">
    <property type="term" value="P:intracellular signal transduction"/>
    <property type="evidence" value="ECO:0007669"/>
    <property type="project" value="TreeGrafter"/>
</dbReference>
<evidence type="ECO:0000313" key="18">
    <source>
        <dbReference type="EMBL" id="CAI2366593.1"/>
    </source>
</evidence>
<comment type="similarity">
    <text evidence="14">Belongs to the protein kinase superfamily.</text>
</comment>
<proteinExistence type="inferred from homology"/>
<evidence type="ECO:0000259" key="17">
    <source>
        <dbReference type="PROSITE" id="PS50865"/>
    </source>
</evidence>
<dbReference type="Gene3D" id="1.10.510.10">
    <property type="entry name" value="Transferase(Phosphotransferase) domain 1"/>
    <property type="match status" value="1"/>
</dbReference>
<feature type="region of interest" description="Disordered" evidence="15">
    <location>
        <begin position="446"/>
        <end position="484"/>
    </location>
</feature>
<protein>
    <recommendedName>
        <fullName evidence="1">non-specific serine/threonine protein kinase</fullName>
        <ecNumber evidence="1">2.7.11.1</ecNumber>
    </recommendedName>
</protein>
<comment type="catalytic activity">
    <reaction evidence="10">
        <text>L-threonyl-[protein] + ATP = O-phospho-L-threonyl-[protein] + ADP + H(+)</text>
        <dbReference type="Rhea" id="RHEA:46608"/>
        <dbReference type="Rhea" id="RHEA-COMP:11060"/>
        <dbReference type="Rhea" id="RHEA-COMP:11605"/>
        <dbReference type="ChEBI" id="CHEBI:15378"/>
        <dbReference type="ChEBI" id="CHEBI:30013"/>
        <dbReference type="ChEBI" id="CHEBI:30616"/>
        <dbReference type="ChEBI" id="CHEBI:61977"/>
        <dbReference type="ChEBI" id="CHEBI:456216"/>
        <dbReference type="EC" id="2.7.11.1"/>
    </reaction>
</comment>
<dbReference type="InterPro" id="IPR002893">
    <property type="entry name" value="Znf_MYND"/>
</dbReference>
<dbReference type="EC" id="2.7.11.1" evidence="1"/>
<dbReference type="InterPro" id="IPR008271">
    <property type="entry name" value="Ser/Thr_kinase_AS"/>
</dbReference>
<evidence type="ECO:0000256" key="9">
    <source>
        <dbReference type="ARBA" id="ARBA00022840"/>
    </source>
</evidence>
<evidence type="ECO:0000256" key="5">
    <source>
        <dbReference type="ARBA" id="ARBA00022741"/>
    </source>
</evidence>
<dbReference type="PROSITE" id="PS50011">
    <property type="entry name" value="PROTEIN_KINASE_DOM"/>
    <property type="match status" value="1"/>
</dbReference>
<evidence type="ECO:0000256" key="13">
    <source>
        <dbReference type="PROSITE-ProRule" id="PRU10141"/>
    </source>
</evidence>
<dbReference type="PANTHER" id="PTHR24356">
    <property type="entry name" value="SERINE/THREONINE-PROTEIN KINASE"/>
    <property type="match status" value="1"/>
</dbReference>
<keyword evidence="6 12" id="KW-0863">Zinc-finger</keyword>
<evidence type="ECO:0000256" key="7">
    <source>
        <dbReference type="ARBA" id="ARBA00022777"/>
    </source>
</evidence>
<comment type="caution">
    <text evidence="18">The sequence shown here is derived from an EMBL/GenBank/DDBJ whole genome shotgun (WGS) entry which is preliminary data.</text>
</comment>
<name>A0AAD1UCF1_EUPCR</name>
<keyword evidence="4" id="KW-0479">Metal-binding</keyword>
<feature type="domain" description="Protein kinase" evidence="16">
    <location>
        <begin position="64"/>
        <end position="361"/>
    </location>
</feature>
<keyword evidence="19" id="KW-1185">Reference proteome</keyword>
<dbReference type="PROSITE" id="PS01360">
    <property type="entry name" value="ZF_MYND_1"/>
    <property type="match status" value="1"/>
</dbReference>
<dbReference type="PROSITE" id="PS00107">
    <property type="entry name" value="PROTEIN_KINASE_ATP"/>
    <property type="match status" value="1"/>
</dbReference>
<dbReference type="InterPro" id="IPR017441">
    <property type="entry name" value="Protein_kinase_ATP_BS"/>
</dbReference>
<dbReference type="GO" id="GO:0004674">
    <property type="term" value="F:protein serine/threonine kinase activity"/>
    <property type="evidence" value="ECO:0007669"/>
    <property type="project" value="UniProtKB-KW"/>
</dbReference>
<comment type="catalytic activity">
    <reaction evidence="11">
        <text>L-seryl-[protein] + ATP = O-phospho-L-seryl-[protein] + ADP + H(+)</text>
        <dbReference type="Rhea" id="RHEA:17989"/>
        <dbReference type="Rhea" id="RHEA-COMP:9863"/>
        <dbReference type="Rhea" id="RHEA-COMP:11604"/>
        <dbReference type="ChEBI" id="CHEBI:15378"/>
        <dbReference type="ChEBI" id="CHEBI:29999"/>
        <dbReference type="ChEBI" id="CHEBI:30616"/>
        <dbReference type="ChEBI" id="CHEBI:83421"/>
        <dbReference type="ChEBI" id="CHEBI:456216"/>
        <dbReference type="EC" id="2.7.11.1"/>
    </reaction>
</comment>
<dbReference type="AlphaFoldDB" id="A0AAD1UCF1"/>
<evidence type="ECO:0000256" key="3">
    <source>
        <dbReference type="ARBA" id="ARBA00022679"/>
    </source>
</evidence>
<evidence type="ECO:0000256" key="11">
    <source>
        <dbReference type="ARBA" id="ARBA00048679"/>
    </source>
</evidence>
<dbReference type="Pfam" id="PF00069">
    <property type="entry name" value="Pkinase"/>
    <property type="match status" value="1"/>
</dbReference>
<dbReference type="EMBL" id="CAMPGE010007681">
    <property type="protein sequence ID" value="CAI2366593.1"/>
    <property type="molecule type" value="Genomic_DNA"/>
</dbReference>
<dbReference type="InterPro" id="IPR011009">
    <property type="entry name" value="Kinase-like_dom_sf"/>
</dbReference>
<dbReference type="PROSITE" id="PS50865">
    <property type="entry name" value="ZF_MYND_2"/>
    <property type="match status" value="1"/>
</dbReference>
<dbReference type="SMART" id="SM00220">
    <property type="entry name" value="S_TKc"/>
    <property type="match status" value="1"/>
</dbReference>
<evidence type="ECO:0000259" key="16">
    <source>
        <dbReference type="PROSITE" id="PS50011"/>
    </source>
</evidence>
<dbReference type="Gene3D" id="3.30.200.20">
    <property type="entry name" value="Phosphorylase Kinase, domain 1"/>
    <property type="match status" value="1"/>
</dbReference>
<feature type="compositionally biased region" description="Acidic residues" evidence="15">
    <location>
        <begin position="465"/>
        <end position="484"/>
    </location>
</feature>
<evidence type="ECO:0000256" key="14">
    <source>
        <dbReference type="RuleBase" id="RU000304"/>
    </source>
</evidence>
<dbReference type="PANTHER" id="PTHR24356:SF163">
    <property type="entry name" value="3-PHOSPHOINOSITIDE-DEPENDENT PROTEIN KINASE 1-RELATED"/>
    <property type="match status" value="1"/>
</dbReference>
<reference evidence="18" key="1">
    <citation type="submission" date="2023-07" db="EMBL/GenBank/DDBJ databases">
        <authorList>
            <consortium name="AG Swart"/>
            <person name="Singh M."/>
            <person name="Singh A."/>
            <person name="Seah K."/>
            <person name="Emmerich C."/>
        </authorList>
    </citation>
    <scope>NUCLEOTIDE SEQUENCE</scope>
    <source>
        <strain evidence="18">DP1</strain>
    </source>
</reference>
<feature type="binding site" evidence="13">
    <location>
        <position position="93"/>
    </location>
    <ligand>
        <name>ATP</name>
        <dbReference type="ChEBI" id="CHEBI:30616"/>
    </ligand>
</feature>
<dbReference type="GO" id="GO:0008270">
    <property type="term" value="F:zinc ion binding"/>
    <property type="evidence" value="ECO:0007669"/>
    <property type="project" value="UniProtKB-KW"/>
</dbReference>
<gene>
    <name evidence="18" type="ORF">ECRASSUSDP1_LOCUS7866</name>
</gene>
<sequence length="484" mass="56436">MESKPSCNICSQPSKKTCSRCLSVYYCSGECQKQDWKTHKKACFSPKLDEELRDNSKNLKADDFEEIRKIGEGNFSKIILVEYKKTGKNYAMKLIEKLKVKNLRKELDVLHEKLTLGKLPDSDDKVEELTDGEEKKETKELDSSIVNPMRVVKLCATFQDELNLYLIQENLLDKGGKEVWEYCRSFGLENHKVVEYTFYQICKAVQQTHYFQILHRDLKPENMFYTPDRSIVKLVDFGSSMFVDNPELRKAEIDNHPKRNKFVNFVGTPNFMAPECAHNKETSYASDIWSLGCILYQLYCGINCFRGGSEYLIFLKSTEAEYEYPSSSVIPSKARLLISEMIQIDPSARIPLDSLLSSSYFDEVRDLTHLPEISAEEQVLVEIKKDIIKRHNVYKLDSQEVFMETIRDRVVDRLGEEYYNENKDYIEHTIKIGRNYVYDLEWKFEEEEQQENEAKDDSENKSENEAEGEAEEKEENQGEGENEK</sequence>
<dbReference type="Proteomes" id="UP001295684">
    <property type="component" value="Unassembled WGS sequence"/>
</dbReference>
<evidence type="ECO:0000256" key="12">
    <source>
        <dbReference type="PROSITE-ProRule" id="PRU00134"/>
    </source>
</evidence>
<evidence type="ECO:0000256" key="6">
    <source>
        <dbReference type="ARBA" id="ARBA00022771"/>
    </source>
</evidence>